<name>A0A1F6XL30_9BACT</name>
<proteinExistence type="inferred from homology"/>
<dbReference type="Pfam" id="PF01583">
    <property type="entry name" value="APS_kinase"/>
    <property type="match status" value="1"/>
</dbReference>
<evidence type="ECO:0000259" key="7">
    <source>
        <dbReference type="Pfam" id="PF01583"/>
    </source>
</evidence>
<dbReference type="GO" id="GO:0005737">
    <property type="term" value="C:cytoplasm"/>
    <property type="evidence" value="ECO:0007669"/>
    <property type="project" value="TreeGrafter"/>
</dbReference>
<dbReference type="EMBL" id="MFUX01000013">
    <property type="protein sequence ID" value="OGI94688.1"/>
    <property type="molecule type" value="Genomic_DNA"/>
</dbReference>
<dbReference type="GO" id="GO:0010134">
    <property type="term" value="P:sulfate assimilation via adenylyl sulfate reduction"/>
    <property type="evidence" value="ECO:0007669"/>
    <property type="project" value="TreeGrafter"/>
</dbReference>
<comment type="function">
    <text evidence="6">Catalyzes the synthesis of activated sulfate.</text>
</comment>
<dbReference type="SUPFAM" id="SSF52540">
    <property type="entry name" value="P-loop containing nucleoside triphosphate hydrolases"/>
    <property type="match status" value="1"/>
</dbReference>
<keyword evidence="6 8" id="KW-0418">Kinase</keyword>
<dbReference type="GO" id="GO:0005524">
    <property type="term" value="F:ATP binding"/>
    <property type="evidence" value="ECO:0007669"/>
    <property type="project" value="UniProtKB-KW"/>
</dbReference>
<dbReference type="Proteomes" id="UP000176629">
    <property type="component" value="Unassembled WGS sequence"/>
</dbReference>
<reference evidence="8 9" key="1">
    <citation type="journal article" date="2016" name="Nat. Commun.">
        <title>Thousands of microbial genomes shed light on interconnected biogeochemical processes in an aquifer system.</title>
        <authorList>
            <person name="Anantharaman K."/>
            <person name="Brown C.T."/>
            <person name="Hug L.A."/>
            <person name="Sharon I."/>
            <person name="Castelle C.J."/>
            <person name="Probst A.J."/>
            <person name="Thomas B.C."/>
            <person name="Singh A."/>
            <person name="Wilkins M.J."/>
            <person name="Karaoz U."/>
            <person name="Brodie E.L."/>
            <person name="Williams K.H."/>
            <person name="Hubbard S.S."/>
            <person name="Banfield J.F."/>
        </authorList>
    </citation>
    <scope>NUCLEOTIDE SEQUENCE [LARGE SCALE GENOMIC DNA]</scope>
</reference>
<dbReference type="GO" id="GO:0070814">
    <property type="term" value="P:hydrogen sulfide biosynthetic process"/>
    <property type="evidence" value="ECO:0007669"/>
    <property type="project" value="UniProtKB-UniPathway"/>
</dbReference>
<dbReference type="InterPro" id="IPR050512">
    <property type="entry name" value="Sulf_AdTrans/APS_kinase"/>
</dbReference>
<evidence type="ECO:0000256" key="5">
    <source>
        <dbReference type="ARBA" id="ARBA00022840"/>
    </source>
</evidence>
<evidence type="ECO:0000256" key="4">
    <source>
        <dbReference type="ARBA" id="ARBA00022741"/>
    </source>
</evidence>
<comment type="pathway">
    <text evidence="6">Sulfur metabolism; hydrogen sulfide biosynthesis; sulfite from sulfate: step 2/3.</text>
</comment>
<feature type="domain" description="APS kinase" evidence="7">
    <location>
        <begin position="8"/>
        <end position="155"/>
    </location>
</feature>
<keyword evidence="5 6" id="KW-0067">ATP-binding</keyword>
<dbReference type="GO" id="GO:0004020">
    <property type="term" value="F:adenylylsulfate kinase activity"/>
    <property type="evidence" value="ECO:0007669"/>
    <property type="project" value="UniProtKB-EC"/>
</dbReference>
<evidence type="ECO:0000313" key="9">
    <source>
        <dbReference type="Proteomes" id="UP000176629"/>
    </source>
</evidence>
<protein>
    <recommendedName>
        <fullName evidence="2 6">Adenylyl-sulfate kinase</fullName>
        <ecNumber evidence="2 6">2.7.1.25</ecNumber>
    </recommendedName>
</protein>
<dbReference type="AlphaFoldDB" id="A0A1F6XL30"/>
<dbReference type="STRING" id="1801773.A3A03_00145"/>
<keyword evidence="3 6" id="KW-0808">Transferase</keyword>
<evidence type="ECO:0000313" key="8">
    <source>
        <dbReference type="EMBL" id="OGI94688.1"/>
    </source>
</evidence>
<dbReference type="InterPro" id="IPR002891">
    <property type="entry name" value="APS"/>
</dbReference>
<evidence type="ECO:0000256" key="1">
    <source>
        <dbReference type="ARBA" id="ARBA00001823"/>
    </source>
</evidence>
<evidence type="ECO:0000256" key="2">
    <source>
        <dbReference type="ARBA" id="ARBA00012121"/>
    </source>
</evidence>
<organism evidence="8 9">
    <name type="scientific">Candidatus Nomurabacteria bacterium RIFCSPLOWO2_01_FULL_40_18</name>
    <dbReference type="NCBI Taxonomy" id="1801773"/>
    <lineage>
        <taxon>Bacteria</taxon>
        <taxon>Candidatus Nomuraibacteriota</taxon>
    </lineage>
</organism>
<sequence>MKLKNKKSGVLWLTGLSGAGKSTIGDRLSEILQKKGTVTQRLDGNLLKGCFGTKLNFKGDNHDLNIRLAAFVGSALEKHGVFVIASFISPYKHQRELVRDASTNFIEVYVEASLDICTKRDVKGFYKKIISGERNNFPGFSYPYEIPENPNLVVNTENSDIELSVKKILDYLLKEKYI</sequence>
<evidence type="ECO:0000256" key="3">
    <source>
        <dbReference type="ARBA" id="ARBA00022679"/>
    </source>
</evidence>
<dbReference type="InterPro" id="IPR059117">
    <property type="entry name" value="APS_kinase_dom"/>
</dbReference>
<dbReference type="CDD" id="cd02027">
    <property type="entry name" value="APSK"/>
    <property type="match status" value="1"/>
</dbReference>
<comment type="catalytic activity">
    <reaction evidence="1 6">
        <text>adenosine 5'-phosphosulfate + ATP = 3'-phosphoadenylyl sulfate + ADP + H(+)</text>
        <dbReference type="Rhea" id="RHEA:24152"/>
        <dbReference type="ChEBI" id="CHEBI:15378"/>
        <dbReference type="ChEBI" id="CHEBI:30616"/>
        <dbReference type="ChEBI" id="CHEBI:58243"/>
        <dbReference type="ChEBI" id="CHEBI:58339"/>
        <dbReference type="ChEBI" id="CHEBI:456216"/>
        <dbReference type="EC" id="2.7.1.25"/>
    </reaction>
</comment>
<dbReference type="EC" id="2.7.1.25" evidence="2 6"/>
<dbReference type="Gene3D" id="3.40.50.300">
    <property type="entry name" value="P-loop containing nucleotide triphosphate hydrolases"/>
    <property type="match status" value="1"/>
</dbReference>
<dbReference type="InterPro" id="IPR027417">
    <property type="entry name" value="P-loop_NTPase"/>
</dbReference>
<dbReference type="PANTHER" id="PTHR42700">
    <property type="entry name" value="SULFATE ADENYLYLTRANSFERASE"/>
    <property type="match status" value="1"/>
</dbReference>
<keyword evidence="4 6" id="KW-0547">Nucleotide-binding</keyword>
<evidence type="ECO:0000256" key="6">
    <source>
        <dbReference type="RuleBase" id="RU004347"/>
    </source>
</evidence>
<dbReference type="PANTHER" id="PTHR42700:SF1">
    <property type="entry name" value="SULFATE ADENYLYLTRANSFERASE"/>
    <property type="match status" value="1"/>
</dbReference>
<dbReference type="GO" id="GO:0019379">
    <property type="term" value="P:sulfate assimilation, phosphoadenylyl sulfate reduction by phosphoadenylyl-sulfate reductase (thioredoxin)"/>
    <property type="evidence" value="ECO:0007669"/>
    <property type="project" value="TreeGrafter"/>
</dbReference>
<accession>A0A1F6XL30</accession>
<dbReference type="GO" id="GO:0004781">
    <property type="term" value="F:sulfate adenylyltransferase (ATP) activity"/>
    <property type="evidence" value="ECO:0007669"/>
    <property type="project" value="TreeGrafter"/>
</dbReference>
<gene>
    <name evidence="8" type="ORF">A3A03_00145</name>
</gene>
<dbReference type="UniPathway" id="UPA00140">
    <property type="reaction ID" value="UER00205"/>
</dbReference>
<dbReference type="NCBIfam" id="TIGR00455">
    <property type="entry name" value="apsK"/>
    <property type="match status" value="1"/>
</dbReference>
<comment type="caution">
    <text evidence="8">The sequence shown here is derived from an EMBL/GenBank/DDBJ whole genome shotgun (WGS) entry which is preliminary data.</text>
</comment>
<comment type="similarity">
    <text evidence="6">Belongs to the APS kinase family.</text>
</comment>